<organism evidence="1 2">
    <name type="scientific">Amycolatopsis coloradensis</name>
    <dbReference type="NCBI Taxonomy" id="76021"/>
    <lineage>
        <taxon>Bacteria</taxon>
        <taxon>Bacillati</taxon>
        <taxon>Actinomycetota</taxon>
        <taxon>Actinomycetes</taxon>
        <taxon>Pseudonocardiales</taxon>
        <taxon>Pseudonocardiaceae</taxon>
        <taxon>Amycolatopsis</taxon>
    </lineage>
</organism>
<proteinExistence type="predicted"/>
<gene>
    <name evidence="1" type="ORF">LCL61_28860</name>
</gene>
<evidence type="ECO:0000313" key="2">
    <source>
        <dbReference type="Proteomes" id="UP001456344"/>
    </source>
</evidence>
<keyword evidence="2" id="KW-1185">Reference proteome</keyword>
<dbReference type="EMBL" id="CP150484">
    <property type="protein sequence ID" value="WYW19562.1"/>
    <property type="molecule type" value="Genomic_DNA"/>
</dbReference>
<name>A0ACD5BJZ0_9PSEU</name>
<protein>
    <submittedName>
        <fullName evidence="1">Uncharacterized protein</fullName>
    </submittedName>
</protein>
<evidence type="ECO:0000313" key="1">
    <source>
        <dbReference type="EMBL" id="WYW19562.1"/>
    </source>
</evidence>
<sequence length="67" mass="7335">MIDNTDTAESLAQVGEEPVMLLLIELYLRMNRPNLALACASSPPKDGRSSKPAPLDRVRKMLSSEHG</sequence>
<dbReference type="Proteomes" id="UP001456344">
    <property type="component" value="Chromosome"/>
</dbReference>
<reference evidence="1" key="1">
    <citation type="submission" date="2023-10" db="EMBL/GenBank/DDBJ databases">
        <title>Whole genome sequencing of actinobacterial strain Amycolatopsis sp. (BCA-696) identifies the underlying plant growth-promoting genes.</title>
        <authorList>
            <person name="Gandham P."/>
            <person name="Vadla N."/>
            <person name="Saji A."/>
            <person name="Srinivas V."/>
            <person name="Ruperao P."/>
            <person name="Selvanayagam S."/>
            <person name="Saxena R.K."/>
            <person name="Rathore A."/>
            <person name="Gopalakrishnan S."/>
            <person name="Thakur V."/>
        </authorList>
    </citation>
    <scope>NUCLEOTIDE SEQUENCE</scope>
    <source>
        <strain evidence="1">BCA-696</strain>
    </source>
</reference>
<accession>A0ACD5BJZ0</accession>